<evidence type="ECO:0000313" key="2">
    <source>
        <dbReference type="EMBL" id="POM25343.1"/>
    </source>
</evidence>
<gene>
    <name evidence="2" type="ORF">BTM25_39870</name>
</gene>
<sequence>MREEQPSPVRWLTSSRCGASHTCVAVARLFSIPGVGVRDTAETETATALFLTPNTWNTFLTSIRNGDYDHRA</sequence>
<evidence type="ECO:0000313" key="3">
    <source>
        <dbReference type="Proteomes" id="UP000242367"/>
    </source>
</evidence>
<dbReference type="RefSeq" id="WP_103564348.1">
    <property type="nucleotide sequence ID" value="NZ_MTBP01000002.1"/>
</dbReference>
<accession>A0A2P4UJX0</accession>
<organism evidence="2 3">
    <name type="scientific">Actinomadura rubteroloni</name>
    <dbReference type="NCBI Taxonomy" id="1926885"/>
    <lineage>
        <taxon>Bacteria</taxon>
        <taxon>Bacillati</taxon>
        <taxon>Actinomycetota</taxon>
        <taxon>Actinomycetes</taxon>
        <taxon>Streptosporangiales</taxon>
        <taxon>Thermomonosporaceae</taxon>
        <taxon>Actinomadura</taxon>
    </lineage>
</organism>
<dbReference type="EMBL" id="MTBP01000002">
    <property type="protein sequence ID" value="POM25343.1"/>
    <property type="molecule type" value="Genomic_DNA"/>
</dbReference>
<dbReference type="InterPro" id="IPR007278">
    <property type="entry name" value="DUF397"/>
</dbReference>
<keyword evidence="3" id="KW-1185">Reference proteome</keyword>
<protein>
    <recommendedName>
        <fullName evidence="1">DUF397 domain-containing protein</fullName>
    </recommendedName>
</protein>
<comment type="caution">
    <text evidence="2">The sequence shown here is derived from an EMBL/GenBank/DDBJ whole genome shotgun (WGS) entry which is preliminary data.</text>
</comment>
<evidence type="ECO:0000259" key="1">
    <source>
        <dbReference type="Pfam" id="PF04149"/>
    </source>
</evidence>
<dbReference type="AlphaFoldDB" id="A0A2P4UJX0"/>
<dbReference type="Pfam" id="PF04149">
    <property type="entry name" value="DUF397"/>
    <property type="match status" value="1"/>
</dbReference>
<reference evidence="2 3" key="1">
    <citation type="journal article" date="2017" name="Chemistry">
        <title>Isolation, Biosynthesis and Chemical Modifications of Rubterolones A-F: Rare Tropolone Alkaloids from Actinomadura sp. 5-2.</title>
        <authorList>
            <person name="Guo H."/>
            <person name="Benndorf R."/>
            <person name="Leichnitz D."/>
            <person name="Klassen J.L."/>
            <person name="Vollmers J."/>
            <person name="Gorls H."/>
            <person name="Steinacker M."/>
            <person name="Weigel C."/>
            <person name="Dahse H.M."/>
            <person name="Kaster A.K."/>
            <person name="de Beer Z.W."/>
            <person name="Poulsen M."/>
            <person name="Beemelmanns C."/>
        </authorList>
    </citation>
    <scope>NUCLEOTIDE SEQUENCE [LARGE SCALE GENOMIC DNA]</scope>
    <source>
        <strain evidence="2 3">5-2</strain>
    </source>
</reference>
<name>A0A2P4UJX0_9ACTN</name>
<feature type="domain" description="DUF397" evidence="1">
    <location>
        <begin position="10"/>
        <end position="64"/>
    </location>
</feature>
<proteinExistence type="predicted"/>
<dbReference type="Proteomes" id="UP000242367">
    <property type="component" value="Unassembled WGS sequence"/>
</dbReference>